<gene>
    <name evidence="2" type="ORF">Dthio_PD1130</name>
</gene>
<dbReference type="InterPro" id="IPR045784">
    <property type="entry name" value="Radical_SAM_N2"/>
</dbReference>
<evidence type="ECO:0000259" key="1">
    <source>
        <dbReference type="PROSITE" id="PS51918"/>
    </source>
</evidence>
<dbReference type="AlphaFoldDB" id="D6SSX5"/>
<dbReference type="Pfam" id="PF04055">
    <property type="entry name" value="Radical_SAM"/>
    <property type="match status" value="1"/>
</dbReference>
<dbReference type="GO" id="GO:0051536">
    <property type="term" value="F:iron-sulfur cluster binding"/>
    <property type="evidence" value="ECO:0007669"/>
    <property type="project" value="InterPro"/>
</dbReference>
<dbReference type="InterPro" id="IPR023862">
    <property type="entry name" value="CHP03960_rSAM"/>
</dbReference>
<dbReference type="eggNOG" id="COG1032">
    <property type="taxonomic scope" value="Bacteria"/>
</dbReference>
<keyword evidence="3" id="KW-1185">Reference proteome</keyword>
<dbReference type="NCBIfam" id="TIGR03960">
    <property type="entry name" value="rSAM_fuse_unch"/>
    <property type="match status" value="1"/>
</dbReference>
<dbReference type="PROSITE" id="PS51918">
    <property type="entry name" value="RADICAL_SAM"/>
    <property type="match status" value="1"/>
</dbReference>
<accession>D6SSX5</accession>
<dbReference type="NCBIfam" id="TIGR03936">
    <property type="entry name" value="sam_1_link_chp"/>
    <property type="match status" value="1"/>
</dbReference>
<dbReference type="CDD" id="cd01335">
    <property type="entry name" value="Radical_SAM"/>
    <property type="match status" value="1"/>
</dbReference>
<dbReference type="InterPro" id="IPR058240">
    <property type="entry name" value="rSAM_sf"/>
</dbReference>
<dbReference type="SMART" id="SM00729">
    <property type="entry name" value="Elp3"/>
    <property type="match status" value="1"/>
</dbReference>
<evidence type="ECO:0000313" key="2">
    <source>
        <dbReference type="EMBL" id="EFI33791.1"/>
    </source>
</evidence>
<dbReference type="Gene3D" id="3.80.30.20">
    <property type="entry name" value="tm_1862 like domain"/>
    <property type="match status" value="1"/>
</dbReference>
<dbReference type="InterPro" id="IPR007197">
    <property type="entry name" value="rSAM"/>
</dbReference>
<dbReference type="Pfam" id="PF10105">
    <property type="entry name" value="DUF2344"/>
    <property type="match status" value="1"/>
</dbReference>
<dbReference type="SUPFAM" id="SSF102114">
    <property type="entry name" value="Radical SAM enzymes"/>
    <property type="match status" value="1"/>
</dbReference>
<comment type="caution">
    <text evidence="2">The sequence shown here is derived from an EMBL/GenBank/DDBJ whole genome shotgun (WGS) entry which is preliminary data.</text>
</comment>
<dbReference type="RefSeq" id="WP_008871140.1">
    <property type="nucleotide sequence ID" value="NZ_ACJN02000003.1"/>
</dbReference>
<dbReference type="SFLD" id="SFLDG01082">
    <property type="entry name" value="B12-binding_domain_containing"/>
    <property type="match status" value="1"/>
</dbReference>
<reference evidence="2" key="1">
    <citation type="submission" date="2010-05" db="EMBL/GenBank/DDBJ databases">
        <title>The draft genome of Desulfonatronospira thiodismutans ASO3-1.</title>
        <authorList>
            <consortium name="US DOE Joint Genome Institute (JGI-PGF)"/>
            <person name="Lucas S."/>
            <person name="Copeland A."/>
            <person name="Lapidus A."/>
            <person name="Cheng J.-F."/>
            <person name="Bruce D."/>
            <person name="Goodwin L."/>
            <person name="Pitluck S."/>
            <person name="Chertkov O."/>
            <person name="Brettin T."/>
            <person name="Detter J.C."/>
            <person name="Han C."/>
            <person name="Land M.L."/>
            <person name="Hauser L."/>
            <person name="Kyrpides N."/>
            <person name="Mikhailova N."/>
            <person name="Muyzer G."/>
            <person name="Woyke T."/>
        </authorList>
    </citation>
    <scope>NUCLEOTIDE SEQUENCE [LARGE SCALE GENOMIC DNA]</scope>
    <source>
        <strain evidence="2">ASO3-1</strain>
    </source>
</reference>
<dbReference type="EMBL" id="ACJN02000003">
    <property type="protein sequence ID" value="EFI33791.1"/>
    <property type="molecule type" value="Genomic_DNA"/>
</dbReference>
<dbReference type="SFLD" id="SFLDS00029">
    <property type="entry name" value="Radical_SAM"/>
    <property type="match status" value="1"/>
</dbReference>
<proteinExistence type="predicted"/>
<dbReference type="eggNOG" id="COG5011">
    <property type="taxonomic scope" value="Bacteria"/>
</dbReference>
<dbReference type="Pfam" id="PF19864">
    <property type="entry name" value="Radical_SAM_N2"/>
    <property type="match status" value="1"/>
</dbReference>
<dbReference type="InterPro" id="IPR018768">
    <property type="entry name" value="DUF2344"/>
</dbReference>
<dbReference type="InterPro" id="IPR023404">
    <property type="entry name" value="rSAM_horseshoe"/>
</dbReference>
<sequence>MKELLPFLPRPSHYLGQEVNSVHKNRRSASVHMGLAFPDVYEVGMSYLGQKILYHRINDQDEYYAERVFSPSLEAAGIMREQNTPLCTLESDTPLGELDILAFSLTHELCYTNILYMLDLAGLPFKAHERSGAHPLVIAGGGATFNAEPVADYFDLMVLGDGEEVILDLLQKVKIARQQGMSRQDLLQTLKKLPGVYVPGFFKGPGLPLTPLREDYRQVTKSLVTDLNQVPFPTRQIVPYGKVIHDRLSIEIARGCTRGCRFCQAGSIYRPVRERSISRILEDVQQGLLATGLEELSFLSLSSGDFSALEELFTRSFARCQQQQVAMALPSLRVGSVNERLMQLMSRIRRTQATLAPEAGTSRLRQVINKGITEEQLLKHTGHLFDLGWKGVKLYFMVGLPTEADDDLKGIRDLCQKVLETGRSRKIKPQVTASVAPFVPKPHTPFQWERQAGLSEIREKIFRLKDLFKTSRTLNLKWHDPEMSLLEGIFSRGGRELSQVVAGAYARGETFTSWSDCFRLEPWLDIMDKSGLSPDTYLRARDTDEPLPWDHLQSGMERRYLLTEARRGRQARTSKDCRYHACRMCGVCDKKSRPSSLRKVSQTPSISNVLNRDFRDQEHDTEDIDSNLLEQKDLSPKTAHLRIWYKKTGLCIYLSQLELQSLLERAMRRAGWPLSFSTGFRPAPVIAFGRALPVGVSSLEEWYNIYLRKHLDSSHLLNSLNNELPRGMHAFALEHLSQGRRQPQSIQEEFQVELDLSGEDLQKAMTTWENYRSAPEFLVQKQTKKGLSTKDLCSYHKHSHWEKSSLKVVFTWEKDYLSPLFILQSIFSDLGREKMHITKTRQIMD</sequence>
<dbReference type="PANTHER" id="PTHR42731:SF1">
    <property type="entry name" value="RADICAL SAM DOMAIN PROTEIN"/>
    <property type="match status" value="1"/>
</dbReference>
<dbReference type="Proteomes" id="UP000005496">
    <property type="component" value="Unassembled WGS sequence"/>
</dbReference>
<organism evidence="2 3">
    <name type="scientific">Desulfonatronospira thiodismutans ASO3-1</name>
    <dbReference type="NCBI Taxonomy" id="555779"/>
    <lineage>
        <taxon>Bacteria</taxon>
        <taxon>Pseudomonadati</taxon>
        <taxon>Thermodesulfobacteriota</taxon>
        <taxon>Desulfovibrionia</taxon>
        <taxon>Desulfovibrionales</taxon>
        <taxon>Desulfonatronovibrionaceae</taxon>
        <taxon>Desulfonatronospira</taxon>
    </lineage>
</organism>
<evidence type="ECO:0000313" key="3">
    <source>
        <dbReference type="Proteomes" id="UP000005496"/>
    </source>
</evidence>
<dbReference type="OrthoDB" id="9806827at2"/>
<feature type="domain" description="Radical SAM core" evidence="1">
    <location>
        <begin position="242"/>
        <end position="477"/>
    </location>
</feature>
<dbReference type="InterPro" id="IPR006638">
    <property type="entry name" value="Elp3/MiaA/NifB-like_rSAM"/>
</dbReference>
<protein>
    <recommendedName>
        <fullName evidence="1">Radical SAM core domain-containing protein</fullName>
    </recommendedName>
</protein>
<name>D6SSX5_9BACT</name>
<dbReference type="PANTHER" id="PTHR42731">
    <property type="entry name" value="SLL1084 PROTEIN"/>
    <property type="match status" value="1"/>
</dbReference>
<dbReference type="GO" id="GO:0003824">
    <property type="term" value="F:catalytic activity"/>
    <property type="evidence" value="ECO:0007669"/>
    <property type="project" value="InterPro"/>
</dbReference>